<organism evidence="1 2">
    <name type="scientific">Peronospora destructor</name>
    <dbReference type="NCBI Taxonomy" id="86335"/>
    <lineage>
        <taxon>Eukaryota</taxon>
        <taxon>Sar</taxon>
        <taxon>Stramenopiles</taxon>
        <taxon>Oomycota</taxon>
        <taxon>Peronosporomycetes</taxon>
        <taxon>Peronosporales</taxon>
        <taxon>Peronosporaceae</taxon>
        <taxon>Peronospora</taxon>
    </lineage>
</organism>
<proteinExistence type="predicted"/>
<dbReference type="Proteomes" id="UP001162029">
    <property type="component" value="Unassembled WGS sequence"/>
</dbReference>
<sequence length="174" mass="19707">MAEMSTYVELCTRLSRFVQIRPSIALGKEMQEILDDLLVLFDRVELSASSDDLEVDAPLVGLAAMDDLVLLSLHKLLGSFILGSHSPLLQERSFRVFYRVLRRCKSRMIGNSPGQVQRRLNFVQSCVLYLPPPPEATDRKEEIPGTVTLAAQPEELRLAILQSLRELLEERNRS</sequence>
<dbReference type="AlphaFoldDB" id="A0AAV0V812"/>
<reference evidence="1" key="1">
    <citation type="submission" date="2022-12" db="EMBL/GenBank/DDBJ databases">
        <authorList>
            <person name="Webb A."/>
        </authorList>
    </citation>
    <scope>NUCLEOTIDE SEQUENCE</scope>
    <source>
        <strain evidence="1">Pd1</strain>
    </source>
</reference>
<dbReference type="EMBL" id="CANTFM010002160">
    <property type="protein sequence ID" value="CAI5744668.1"/>
    <property type="molecule type" value="Genomic_DNA"/>
</dbReference>
<name>A0AAV0V812_9STRA</name>
<comment type="caution">
    <text evidence="1">The sequence shown here is derived from an EMBL/GenBank/DDBJ whole genome shotgun (WGS) entry which is preliminary data.</text>
</comment>
<keyword evidence="2" id="KW-1185">Reference proteome</keyword>
<evidence type="ECO:0000313" key="1">
    <source>
        <dbReference type="EMBL" id="CAI5744668.1"/>
    </source>
</evidence>
<accession>A0AAV0V812</accession>
<gene>
    <name evidence="1" type="ORF">PDE001_LOCUS9801</name>
</gene>
<evidence type="ECO:0000313" key="2">
    <source>
        <dbReference type="Proteomes" id="UP001162029"/>
    </source>
</evidence>
<protein>
    <submittedName>
        <fullName evidence="1">Uncharacterized protein</fullName>
    </submittedName>
</protein>